<dbReference type="Proteomes" id="UP000253506">
    <property type="component" value="Unassembled WGS sequence"/>
</dbReference>
<dbReference type="OrthoDB" id="195104at2"/>
<dbReference type="Proteomes" id="UP000644167">
    <property type="component" value="Chromosome"/>
</dbReference>
<reference evidence="2 3" key="1">
    <citation type="submission" date="2018-07" db="EMBL/GenBank/DDBJ databases">
        <title>Genomic Encyclopedia of Type Strains, Phase III (KMG-III): the genomes of soil and plant-associated and newly described type strains.</title>
        <authorList>
            <person name="Whitman W."/>
        </authorList>
    </citation>
    <scope>NUCLEOTIDE SEQUENCE [LARGE SCALE GENOMIC DNA]</scope>
    <source>
        <strain evidence="2 3">CECT 7731</strain>
    </source>
</reference>
<dbReference type="NCBIfam" id="TIGR04042">
    <property type="entry name" value="MSMEG_0570_fam"/>
    <property type="match status" value="1"/>
</dbReference>
<proteinExistence type="predicted"/>
<dbReference type="RefSeq" id="WP_100188210.1">
    <property type="nucleotide sequence ID" value="NZ_CP070273.1"/>
</dbReference>
<reference evidence="1 4" key="2">
    <citation type="submission" date="2021-02" db="EMBL/GenBank/DDBJ databases">
        <title>The genome of Marinomonas foliarum JZW.</title>
        <authorList>
            <person name="Sun M."/>
        </authorList>
    </citation>
    <scope>NUCLEOTIDE SEQUENCE [LARGE SCALE GENOMIC DNA]</scope>
    <source>
        <strain evidence="1 4">JZW</strain>
    </source>
</reference>
<accession>A0A368ZHC8</accession>
<name>A0A368ZHC8_9GAMM</name>
<organism evidence="2 3">
    <name type="scientific">Marinomonas foliarum</name>
    <dbReference type="NCBI Taxonomy" id="491950"/>
    <lineage>
        <taxon>Bacteria</taxon>
        <taxon>Pseudomonadati</taxon>
        <taxon>Pseudomonadota</taxon>
        <taxon>Gammaproteobacteria</taxon>
        <taxon>Oceanospirillales</taxon>
        <taxon>Oceanospirillaceae</taxon>
        <taxon>Marinomonas</taxon>
    </lineage>
</organism>
<evidence type="ECO:0000313" key="4">
    <source>
        <dbReference type="Proteomes" id="UP000644167"/>
    </source>
</evidence>
<sequence length="95" mass="10502">MPVVQFEVVWPDGKTEACYSPSSVIKEHFSAGKEYPLNEFLATSETALNAASNRVRERFGYACSSAMDQLGVIKTRCASYETTPNASVKVTRFID</sequence>
<dbReference type="EMBL" id="CP070273">
    <property type="protein sequence ID" value="QRV23418.1"/>
    <property type="molecule type" value="Genomic_DNA"/>
</dbReference>
<dbReference type="InterPro" id="IPR023846">
    <property type="entry name" value="CHP04042_MSMEG0570"/>
</dbReference>
<dbReference type="EMBL" id="QPJQ01000052">
    <property type="protein sequence ID" value="RCW93048.1"/>
    <property type="molecule type" value="Genomic_DNA"/>
</dbReference>
<evidence type="ECO:0000313" key="3">
    <source>
        <dbReference type="Proteomes" id="UP000253506"/>
    </source>
</evidence>
<dbReference type="AlphaFoldDB" id="A0A368ZHC8"/>
<keyword evidence="4" id="KW-1185">Reference proteome</keyword>
<gene>
    <name evidence="2" type="ORF">DFP77_1529</name>
    <name evidence="1" type="ORF">JSY38_15400</name>
</gene>
<evidence type="ECO:0000313" key="2">
    <source>
        <dbReference type="EMBL" id="RCW93048.1"/>
    </source>
</evidence>
<protein>
    <submittedName>
        <fullName evidence="1">MSMEG_0570 family nitrogen starvation response protein</fullName>
    </submittedName>
    <submittedName>
        <fullName evidence="2">Putative repeat protein (TIGR04042 family)</fullName>
    </submittedName>
</protein>
<evidence type="ECO:0000313" key="1">
    <source>
        <dbReference type="EMBL" id="QRV23418.1"/>
    </source>
</evidence>